<keyword evidence="4 5" id="KW-0472">Membrane</keyword>
<evidence type="ECO:0000259" key="6">
    <source>
        <dbReference type="Pfam" id="PF00892"/>
    </source>
</evidence>
<feature type="transmembrane region" description="Helical" evidence="5">
    <location>
        <begin position="325"/>
        <end position="345"/>
    </location>
</feature>
<dbReference type="AlphaFoldDB" id="A0A9W4XHX8"/>
<feature type="transmembrane region" description="Helical" evidence="5">
    <location>
        <begin position="357"/>
        <end position="377"/>
    </location>
</feature>
<evidence type="ECO:0000256" key="1">
    <source>
        <dbReference type="ARBA" id="ARBA00004141"/>
    </source>
</evidence>
<dbReference type="Proteomes" id="UP001152885">
    <property type="component" value="Unassembled WGS sequence"/>
</dbReference>
<dbReference type="PANTHER" id="PTHR23051:SF0">
    <property type="entry name" value="SOLUTE CARRIER FAMILY 35 MEMBER F5"/>
    <property type="match status" value="1"/>
</dbReference>
<evidence type="ECO:0000313" key="8">
    <source>
        <dbReference type="Proteomes" id="UP001152885"/>
    </source>
</evidence>
<feature type="transmembrane region" description="Helical" evidence="5">
    <location>
        <begin position="51"/>
        <end position="70"/>
    </location>
</feature>
<accession>A0A9W4XHX8</accession>
<evidence type="ECO:0000313" key="7">
    <source>
        <dbReference type="EMBL" id="CAI5759529.1"/>
    </source>
</evidence>
<dbReference type="SUPFAM" id="SSF103481">
    <property type="entry name" value="Multidrug resistance efflux transporter EmrE"/>
    <property type="match status" value="1"/>
</dbReference>
<dbReference type="EMBL" id="CANTUO010000004">
    <property type="protein sequence ID" value="CAI5759529.1"/>
    <property type="molecule type" value="Genomic_DNA"/>
</dbReference>
<feature type="transmembrane region" description="Helical" evidence="5">
    <location>
        <begin position="165"/>
        <end position="182"/>
    </location>
</feature>
<dbReference type="PANTHER" id="PTHR23051">
    <property type="entry name" value="SOLUTE CARRIER FAMILY 35, MEMBER F5"/>
    <property type="match status" value="1"/>
</dbReference>
<gene>
    <name evidence="7" type="ORF">CANVERA_P4040</name>
</gene>
<comment type="subcellular location">
    <subcellularLocation>
        <location evidence="1">Membrane</location>
        <topology evidence="1">Multi-pass membrane protein</topology>
    </subcellularLocation>
</comment>
<feature type="transmembrane region" description="Helical" evidence="5">
    <location>
        <begin position="226"/>
        <end position="249"/>
    </location>
</feature>
<keyword evidence="2 5" id="KW-0812">Transmembrane</keyword>
<dbReference type="GO" id="GO:0000329">
    <property type="term" value="C:fungal-type vacuole membrane"/>
    <property type="evidence" value="ECO:0007669"/>
    <property type="project" value="TreeGrafter"/>
</dbReference>
<dbReference type="InterPro" id="IPR037185">
    <property type="entry name" value="EmrE-like"/>
</dbReference>
<evidence type="ECO:0000256" key="5">
    <source>
        <dbReference type="SAM" id="Phobius"/>
    </source>
</evidence>
<feature type="transmembrane region" description="Helical" evidence="5">
    <location>
        <begin position="82"/>
        <end position="104"/>
    </location>
</feature>
<dbReference type="OrthoDB" id="1436450at2759"/>
<dbReference type="InterPro" id="IPR000620">
    <property type="entry name" value="EamA_dom"/>
</dbReference>
<keyword evidence="8" id="KW-1185">Reference proteome</keyword>
<feature type="transmembrane region" description="Helical" evidence="5">
    <location>
        <begin position="189"/>
        <end position="206"/>
    </location>
</feature>
<dbReference type="Pfam" id="PF00892">
    <property type="entry name" value="EamA"/>
    <property type="match status" value="1"/>
</dbReference>
<protein>
    <recommendedName>
        <fullName evidence="6">EamA domain-containing protein</fullName>
    </recommendedName>
</protein>
<name>A0A9W4XHX8_9ASCO</name>
<sequence length="463" mass="51967">MNSNSLKLNSPIQQVADDANYFRITPILTTSSNPINIVETINNYEARNFKYGCLLLLISISTWVIGLELVNSVLKSDDYNKPWLFATITGSCFIINCIPDLFILNKVTSDEELQISKSSDNNIKATVQMSNNEVVKLAIQISIIYYMYNLLVMEALQFTSASNQTVIGSLTSVFTLIIGICLKTERFSIQKLVCVFCSSFGVYLINLGDPSSNNENNAVSPKNSKLGNFLALCGALLYTFYLLIMKYNCGSGLKQTNERRLFGIVGLITIIFGWPTLYIVHLLGIETFEFPPLDKNILVFVFINGIFSVISDYTSIIAMLLTSPLVVSLTLTSSIPITIFIDYLILYFTNKSMQTTFTYIFGIACILVAVLLINLNINFKKNLINEIIDETIEQAIKEDETMSPILSPLLPSQNMIQGKLGDLNSEEWQLNSQNLTFNMNHQDTSQDLILINGGQHKYYIKRN</sequence>
<organism evidence="7 8">
    <name type="scientific">Candida verbasci</name>
    <dbReference type="NCBI Taxonomy" id="1227364"/>
    <lineage>
        <taxon>Eukaryota</taxon>
        <taxon>Fungi</taxon>
        <taxon>Dikarya</taxon>
        <taxon>Ascomycota</taxon>
        <taxon>Saccharomycotina</taxon>
        <taxon>Pichiomycetes</taxon>
        <taxon>Debaryomycetaceae</taxon>
        <taxon>Candida/Lodderomyces clade</taxon>
        <taxon>Candida</taxon>
    </lineage>
</organism>
<reference evidence="7" key="1">
    <citation type="submission" date="2022-12" db="EMBL/GenBank/DDBJ databases">
        <authorList>
            <person name="Brejova B."/>
        </authorList>
    </citation>
    <scope>NUCLEOTIDE SEQUENCE</scope>
</reference>
<feature type="transmembrane region" description="Helical" evidence="5">
    <location>
        <begin position="297"/>
        <end position="318"/>
    </location>
</feature>
<evidence type="ECO:0000256" key="4">
    <source>
        <dbReference type="ARBA" id="ARBA00023136"/>
    </source>
</evidence>
<keyword evidence="3 5" id="KW-1133">Transmembrane helix</keyword>
<comment type="caution">
    <text evidence="7">The sequence shown here is derived from an EMBL/GenBank/DDBJ whole genome shotgun (WGS) entry which is preliminary data.</text>
</comment>
<feature type="transmembrane region" description="Helical" evidence="5">
    <location>
        <begin position="261"/>
        <end position="285"/>
    </location>
</feature>
<feature type="transmembrane region" description="Helical" evidence="5">
    <location>
        <begin position="134"/>
        <end position="153"/>
    </location>
</feature>
<feature type="domain" description="EamA" evidence="6">
    <location>
        <begin position="136"/>
        <end position="206"/>
    </location>
</feature>
<evidence type="ECO:0000256" key="3">
    <source>
        <dbReference type="ARBA" id="ARBA00022989"/>
    </source>
</evidence>
<evidence type="ECO:0000256" key="2">
    <source>
        <dbReference type="ARBA" id="ARBA00022692"/>
    </source>
</evidence>
<proteinExistence type="predicted"/>